<organism evidence="2 3">
    <name type="scientific">Porphyra umbilicalis</name>
    <name type="common">Purple laver</name>
    <name type="synonym">Red alga</name>
    <dbReference type="NCBI Taxonomy" id="2786"/>
    <lineage>
        <taxon>Eukaryota</taxon>
        <taxon>Rhodophyta</taxon>
        <taxon>Bangiophyceae</taxon>
        <taxon>Bangiales</taxon>
        <taxon>Bangiaceae</taxon>
        <taxon>Porphyra</taxon>
    </lineage>
</organism>
<keyword evidence="3" id="KW-1185">Reference proteome</keyword>
<dbReference type="EMBL" id="KV919013">
    <property type="protein sequence ID" value="OSX73187.1"/>
    <property type="molecule type" value="Genomic_DNA"/>
</dbReference>
<accession>A0A1X6NX79</accession>
<evidence type="ECO:0000313" key="3">
    <source>
        <dbReference type="Proteomes" id="UP000218209"/>
    </source>
</evidence>
<feature type="region of interest" description="Disordered" evidence="1">
    <location>
        <begin position="35"/>
        <end position="99"/>
    </location>
</feature>
<name>A0A1X6NX79_PORUM</name>
<dbReference type="AlphaFoldDB" id="A0A1X6NX79"/>
<gene>
    <name evidence="2" type="ORF">BU14_0371s0020</name>
</gene>
<proteinExistence type="predicted"/>
<feature type="region of interest" description="Disordered" evidence="1">
    <location>
        <begin position="160"/>
        <end position="184"/>
    </location>
</feature>
<dbReference type="Proteomes" id="UP000218209">
    <property type="component" value="Unassembled WGS sequence"/>
</dbReference>
<protein>
    <submittedName>
        <fullName evidence="2">Uncharacterized protein</fullName>
    </submittedName>
</protein>
<sequence>MAHLISPTHMMSGGPAGMPTIHPRCFVPDTPAPHTWCPSSPRSRFPPDGRAKPMDVPAAGGWPGPPPSPSLMSDASPTLRYAPSPPPSLPPSPGTSPLSSSWYMPPPAIRTAVPGAPPLSDRSVVLMALADLRTSDRPLPVGPHSVPSSPRSVPAALRRVPSAADGGRAVNRHRRAARHGPTSSVAACKKATADVATSSHAVHALKKRVGGLLWFGKARQSTGWEDDTLR</sequence>
<reference evidence="2 3" key="1">
    <citation type="submission" date="2017-03" db="EMBL/GenBank/DDBJ databases">
        <title>WGS assembly of Porphyra umbilicalis.</title>
        <authorList>
            <person name="Brawley S.H."/>
            <person name="Blouin N.A."/>
            <person name="Ficko-Blean E."/>
            <person name="Wheeler G.L."/>
            <person name="Lohr M."/>
            <person name="Goodson H.V."/>
            <person name="Jenkins J.W."/>
            <person name="Blaby-Haas C.E."/>
            <person name="Helliwell K.E."/>
            <person name="Chan C."/>
            <person name="Marriage T."/>
            <person name="Bhattacharya D."/>
            <person name="Klein A.S."/>
            <person name="Badis Y."/>
            <person name="Brodie J."/>
            <person name="Cao Y."/>
            <person name="Collen J."/>
            <person name="Dittami S.M."/>
            <person name="Gachon C.M."/>
            <person name="Green B.R."/>
            <person name="Karpowicz S."/>
            <person name="Kim J.W."/>
            <person name="Kudahl U."/>
            <person name="Lin S."/>
            <person name="Michel G."/>
            <person name="Mittag M."/>
            <person name="Olson B.J."/>
            <person name="Pangilinan J."/>
            <person name="Peng Y."/>
            <person name="Qiu H."/>
            <person name="Shu S."/>
            <person name="Singer J.T."/>
            <person name="Smith A.G."/>
            <person name="Sprecher B.N."/>
            <person name="Wagner V."/>
            <person name="Wang W."/>
            <person name="Wang Z.-Y."/>
            <person name="Yan J."/>
            <person name="Yarish C."/>
            <person name="Zoeuner-Riek S."/>
            <person name="Zhuang Y."/>
            <person name="Zou Y."/>
            <person name="Lindquist E.A."/>
            <person name="Grimwood J."/>
            <person name="Barry K."/>
            <person name="Rokhsar D.S."/>
            <person name="Schmutz J."/>
            <person name="Stiller J.W."/>
            <person name="Grossman A.R."/>
            <person name="Prochnik S.E."/>
        </authorList>
    </citation>
    <scope>NUCLEOTIDE SEQUENCE [LARGE SCALE GENOMIC DNA]</scope>
    <source>
        <strain evidence="2">4086291</strain>
    </source>
</reference>
<feature type="compositionally biased region" description="Pro residues" evidence="1">
    <location>
        <begin position="83"/>
        <end position="94"/>
    </location>
</feature>
<evidence type="ECO:0000313" key="2">
    <source>
        <dbReference type="EMBL" id="OSX73187.1"/>
    </source>
</evidence>
<evidence type="ECO:0000256" key="1">
    <source>
        <dbReference type="SAM" id="MobiDB-lite"/>
    </source>
</evidence>